<evidence type="ECO:0000256" key="3">
    <source>
        <dbReference type="ARBA" id="ARBA00022763"/>
    </source>
</evidence>
<evidence type="ECO:0000256" key="7">
    <source>
        <dbReference type="SAM" id="MobiDB-lite"/>
    </source>
</evidence>
<name>A0A8S1JAX4_9CHLO</name>
<evidence type="ECO:0000256" key="1">
    <source>
        <dbReference type="ARBA" id="ARBA00004123"/>
    </source>
</evidence>
<comment type="similarity">
    <text evidence="2 6">Belongs to the CSM3 family.</text>
</comment>
<dbReference type="GO" id="GO:0043111">
    <property type="term" value="P:replication fork arrest"/>
    <property type="evidence" value="ECO:0007669"/>
    <property type="project" value="TreeGrafter"/>
</dbReference>
<evidence type="ECO:0000259" key="8">
    <source>
        <dbReference type="Pfam" id="PF07962"/>
    </source>
</evidence>
<dbReference type="Pfam" id="PF07962">
    <property type="entry name" value="Swi3"/>
    <property type="match status" value="1"/>
</dbReference>
<keyword evidence="10" id="KW-1185">Reference proteome</keyword>
<organism evidence="9 10">
    <name type="scientific">Ostreobium quekettii</name>
    <dbReference type="NCBI Taxonomy" id="121088"/>
    <lineage>
        <taxon>Eukaryota</taxon>
        <taxon>Viridiplantae</taxon>
        <taxon>Chlorophyta</taxon>
        <taxon>core chlorophytes</taxon>
        <taxon>Ulvophyceae</taxon>
        <taxon>TCBD clade</taxon>
        <taxon>Bryopsidales</taxon>
        <taxon>Ostreobineae</taxon>
        <taxon>Ostreobiaceae</taxon>
        <taxon>Ostreobium</taxon>
    </lineage>
</organism>
<feature type="compositionally biased region" description="Low complexity" evidence="7">
    <location>
        <begin position="391"/>
        <end position="404"/>
    </location>
</feature>
<dbReference type="GO" id="GO:0031297">
    <property type="term" value="P:replication fork processing"/>
    <property type="evidence" value="ECO:0007669"/>
    <property type="project" value="UniProtKB-UniRule"/>
</dbReference>
<evidence type="ECO:0000256" key="2">
    <source>
        <dbReference type="ARBA" id="ARBA00006075"/>
    </source>
</evidence>
<dbReference type="AlphaFoldDB" id="A0A8S1JAX4"/>
<comment type="caution">
    <text evidence="9">The sequence shown here is derived from an EMBL/GenBank/DDBJ whole genome shotgun (WGS) entry which is preliminary data.</text>
</comment>
<accession>A0A8S1JAX4</accession>
<gene>
    <name evidence="9" type="ORF">OSTQU699_LOCUS10024</name>
</gene>
<evidence type="ECO:0000313" key="10">
    <source>
        <dbReference type="Proteomes" id="UP000708148"/>
    </source>
</evidence>
<dbReference type="PANTHER" id="PTHR13220">
    <property type="entry name" value="TIMELESS INTERACTING-RELATED"/>
    <property type="match status" value="1"/>
</dbReference>
<feature type="region of interest" description="Disordered" evidence="7">
    <location>
        <begin position="350"/>
        <end position="420"/>
    </location>
</feature>
<evidence type="ECO:0000313" key="9">
    <source>
        <dbReference type="EMBL" id="CAD7704669.1"/>
    </source>
</evidence>
<keyword evidence="5 6" id="KW-0131">Cell cycle</keyword>
<evidence type="ECO:0000256" key="4">
    <source>
        <dbReference type="ARBA" id="ARBA00023242"/>
    </source>
</evidence>
<dbReference type="Proteomes" id="UP000708148">
    <property type="component" value="Unassembled WGS sequence"/>
</dbReference>
<keyword evidence="4 6" id="KW-0539">Nucleus</keyword>
<protein>
    <recommendedName>
        <fullName evidence="8">Chromosome segregation in meiosis protein 3 domain-containing protein</fullName>
    </recommendedName>
</protein>
<dbReference type="InterPro" id="IPR012923">
    <property type="entry name" value="Csm3"/>
</dbReference>
<evidence type="ECO:0000256" key="6">
    <source>
        <dbReference type="RuleBase" id="RU366049"/>
    </source>
</evidence>
<comment type="subcellular location">
    <subcellularLocation>
        <location evidence="1 6">Nucleus</location>
    </subcellularLocation>
</comment>
<dbReference type="GO" id="GO:0003677">
    <property type="term" value="F:DNA binding"/>
    <property type="evidence" value="ECO:0007669"/>
    <property type="project" value="TreeGrafter"/>
</dbReference>
<dbReference type="GO" id="GO:0031298">
    <property type="term" value="C:replication fork protection complex"/>
    <property type="evidence" value="ECO:0007669"/>
    <property type="project" value="TreeGrafter"/>
</dbReference>
<dbReference type="EMBL" id="CAJHUC010002942">
    <property type="protein sequence ID" value="CAD7704669.1"/>
    <property type="molecule type" value="Genomic_DNA"/>
</dbReference>
<comment type="function">
    <text evidence="6">Plays an important role in the control of DNA replication and the maintenance of replication fork stability.</text>
</comment>
<keyword evidence="3 6" id="KW-0227">DNA damage</keyword>
<proteinExistence type="inferred from homology"/>
<dbReference type="GO" id="GO:0006974">
    <property type="term" value="P:DNA damage response"/>
    <property type="evidence" value="ECO:0007669"/>
    <property type="project" value="UniProtKB-KW"/>
</dbReference>
<dbReference type="OrthoDB" id="437078at2759"/>
<sequence length="442" mass="48026">MEQVKKPKRVIVNRRPRAKLTKEHLLAPEGLPEVYHTFPEVFRSGFKGRGHEAEDLTRLLGLYQRWQRRLFPYCDFNVFVKKLEQLGSTAAVKNQMRELRQNVLKLVDEKENQPEAAGAGDEPCVERLDMVDDDEFVAMQAEQMEEDAPDDFFEQPSMAPTSGQAVVDQNISQPPRSPANVVQRALPNDDELMQLLDEQTEVLPRANAAALQSETIPLDEDELLDLLEAPTVTTTAVAAHWPEDRGEETAHPNDDELMGLLETEVQETAIQGHEASADESIEQPGTSPICANGAAGHPPCPQAERLSPCALPNDEELMDLVEAAPAPGGIVHTAPPDDSELLDLVDAPTTADETLRPGHVESPGAGPDDSSRPGPSGCVPSTQLPNDEELLGLLGEQAEAGNELEGIDAGTRAPSTQLPNDDELMELLAEPGSDVETGRKAP</sequence>
<dbReference type="GO" id="GO:0000076">
    <property type="term" value="P:DNA replication checkpoint signaling"/>
    <property type="evidence" value="ECO:0007669"/>
    <property type="project" value="UniProtKB-UniRule"/>
</dbReference>
<dbReference type="PANTHER" id="PTHR13220:SF11">
    <property type="entry name" value="TIMELESS-INTERACTING PROTEIN"/>
    <property type="match status" value="1"/>
</dbReference>
<reference evidence="9" key="1">
    <citation type="submission" date="2020-12" db="EMBL/GenBank/DDBJ databases">
        <authorList>
            <person name="Iha C."/>
        </authorList>
    </citation>
    <scope>NUCLEOTIDE SEQUENCE</scope>
</reference>
<feature type="region of interest" description="Disordered" evidence="7">
    <location>
        <begin position="273"/>
        <end position="299"/>
    </location>
</feature>
<feature type="domain" description="Chromosome segregation in meiosis protein 3" evidence="8">
    <location>
        <begin position="19"/>
        <end position="102"/>
    </location>
</feature>
<evidence type="ECO:0000256" key="5">
    <source>
        <dbReference type="ARBA" id="ARBA00023306"/>
    </source>
</evidence>
<dbReference type="InterPro" id="IPR040038">
    <property type="entry name" value="TIPIN/Csm3/Swi3"/>
</dbReference>